<comment type="caution">
    <text evidence="1">The sequence shown here is derived from an EMBL/GenBank/DDBJ whole genome shotgun (WGS) entry which is preliminary data.</text>
</comment>
<protein>
    <submittedName>
        <fullName evidence="1">Uncharacterized protein</fullName>
    </submittedName>
</protein>
<proteinExistence type="predicted"/>
<dbReference type="AlphaFoldDB" id="A0A2N5ENK6"/>
<dbReference type="Proteomes" id="UP000234626">
    <property type="component" value="Unassembled WGS sequence"/>
</dbReference>
<keyword evidence="2" id="KW-1185">Reference proteome</keyword>
<evidence type="ECO:0000313" key="1">
    <source>
        <dbReference type="EMBL" id="PLR50249.1"/>
    </source>
</evidence>
<name>A0A2N5ENK6_9GAMM</name>
<organism evidence="1 2">
    <name type="scientific">Chimaeribacter arupi</name>
    <dbReference type="NCBI Taxonomy" id="2060066"/>
    <lineage>
        <taxon>Bacteria</taxon>
        <taxon>Pseudomonadati</taxon>
        <taxon>Pseudomonadota</taxon>
        <taxon>Gammaproteobacteria</taxon>
        <taxon>Enterobacterales</taxon>
        <taxon>Yersiniaceae</taxon>
        <taxon>Chimaeribacter</taxon>
    </lineage>
</organism>
<sequence>MFSLTQIAKALGASVAAEAMDAVQTIGADAVLGYKQPVPKTLDRQYARQPDSRGLRQAR</sequence>
<reference evidence="1 2" key="1">
    <citation type="submission" date="2017-12" db="EMBL/GenBank/DDBJ databases">
        <title>Characterization of six clinical isolates of Enterochimera gen. nov., a novel genus of the Yersiniaciae family and the three species Enterochimera arupensis sp. nov., Enterochimera coloradensis sp. nov, and Enterochimera californica sp. nov.</title>
        <authorList>
            <person name="Rossi A."/>
            <person name="Fisher M."/>
        </authorList>
    </citation>
    <scope>NUCLEOTIDE SEQUENCE [LARGE SCALE GENOMIC DNA]</scope>
    <source>
        <strain evidence="1 2">2016Iso1</strain>
    </source>
</reference>
<gene>
    <name evidence="1" type="ORF">CYR34_10145</name>
</gene>
<evidence type="ECO:0000313" key="2">
    <source>
        <dbReference type="Proteomes" id="UP000234626"/>
    </source>
</evidence>
<dbReference type="EMBL" id="PJZK01000008">
    <property type="protein sequence ID" value="PLR50249.1"/>
    <property type="molecule type" value="Genomic_DNA"/>
</dbReference>
<accession>A0A2N5ENK6</accession>